<dbReference type="InterPro" id="IPR023393">
    <property type="entry name" value="START-like_dom_sf"/>
</dbReference>
<proteinExistence type="predicted"/>
<dbReference type="EMBL" id="RXMA01000015">
    <property type="protein sequence ID" value="RTR18376.1"/>
    <property type="molecule type" value="Genomic_DNA"/>
</dbReference>
<dbReference type="Pfam" id="PF10604">
    <property type="entry name" value="Polyketide_cyc2"/>
    <property type="match status" value="1"/>
</dbReference>
<dbReference type="PANTHER" id="PTHR39332:SF7">
    <property type="entry name" value="SRPBCC FAMILY PROTEIN"/>
    <property type="match status" value="1"/>
</dbReference>
<reference evidence="1 2" key="1">
    <citation type="submission" date="2018-12" db="EMBL/GenBank/DDBJ databases">
        <authorList>
            <person name="Yang Y."/>
        </authorList>
    </citation>
    <scope>NUCLEOTIDE SEQUENCE [LARGE SCALE GENOMIC DNA]</scope>
    <source>
        <strain evidence="1 2">L-25-5w-1</strain>
    </source>
</reference>
<sequence>MPLVTTTILLPDPAHRLWPLVRWDGRLCDWYPGAVAMTVAGHGKGALRRLHLADGATLLQRLDHVSRTASAYSYSILHSPYPVADLLAQIRVQPMADAHALLTWTATFRATTDQSEDTVRRLYDDGAERLRRLLVGVPP</sequence>
<dbReference type="RefSeq" id="WP_126617255.1">
    <property type="nucleotide sequence ID" value="NZ_JBHUCY010000021.1"/>
</dbReference>
<evidence type="ECO:0000313" key="1">
    <source>
        <dbReference type="EMBL" id="RTR18376.1"/>
    </source>
</evidence>
<gene>
    <name evidence="1" type="ORF">EJ903_16130</name>
</gene>
<dbReference type="CDD" id="cd07821">
    <property type="entry name" value="PYR_PYL_RCAR_like"/>
    <property type="match status" value="1"/>
</dbReference>
<dbReference type="PANTHER" id="PTHR39332">
    <property type="entry name" value="BLL4707 PROTEIN"/>
    <property type="match status" value="1"/>
</dbReference>
<protein>
    <submittedName>
        <fullName evidence="1">SRPBCC family protein</fullName>
    </submittedName>
</protein>
<dbReference type="Gene3D" id="3.30.530.20">
    <property type="match status" value="1"/>
</dbReference>
<dbReference type="SUPFAM" id="SSF55961">
    <property type="entry name" value="Bet v1-like"/>
    <property type="match status" value="1"/>
</dbReference>
<accession>A0A431VEV3</accession>
<dbReference type="AlphaFoldDB" id="A0A431VEV3"/>
<organism evidence="1 2">
    <name type="scientific">Azospirillum griseum</name>
    <dbReference type="NCBI Taxonomy" id="2496639"/>
    <lineage>
        <taxon>Bacteria</taxon>
        <taxon>Pseudomonadati</taxon>
        <taxon>Pseudomonadota</taxon>
        <taxon>Alphaproteobacteria</taxon>
        <taxon>Rhodospirillales</taxon>
        <taxon>Azospirillaceae</taxon>
        <taxon>Azospirillum</taxon>
    </lineage>
</organism>
<dbReference type="Proteomes" id="UP000277007">
    <property type="component" value="Unassembled WGS sequence"/>
</dbReference>
<dbReference type="InterPro" id="IPR019587">
    <property type="entry name" value="Polyketide_cyclase/dehydratase"/>
</dbReference>
<dbReference type="OrthoDB" id="1364128at2"/>
<evidence type="ECO:0000313" key="2">
    <source>
        <dbReference type="Proteomes" id="UP000277007"/>
    </source>
</evidence>
<name>A0A431VEV3_9PROT</name>
<comment type="caution">
    <text evidence="1">The sequence shown here is derived from an EMBL/GenBank/DDBJ whole genome shotgun (WGS) entry which is preliminary data.</text>
</comment>
<keyword evidence="2" id="KW-1185">Reference proteome</keyword>